<dbReference type="AlphaFoldDB" id="A0A1I7RM18"/>
<organism evidence="15 16">
    <name type="scientific">Bursaphelenchus xylophilus</name>
    <name type="common">Pinewood nematode worm</name>
    <name type="synonym">Aphelenchoides xylophilus</name>
    <dbReference type="NCBI Taxonomy" id="6326"/>
    <lineage>
        <taxon>Eukaryota</taxon>
        <taxon>Metazoa</taxon>
        <taxon>Ecdysozoa</taxon>
        <taxon>Nematoda</taxon>
        <taxon>Chromadorea</taxon>
        <taxon>Rhabditida</taxon>
        <taxon>Tylenchina</taxon>
        <taxon>Tylenchomorpha</taxon>
        <taxon>Aphelenchoidea</taxon>
        <taxon>Aphelenchoididae</taxon>
        <taxon>Bursaphelenchus</taxon>
    </lineage>
</organism>
<dbReference type="InterPro" id="IPR045311">
    <property type="entry name" value="LC-FACS_euk"/>
</dbReference>
<dbReference type="Gene3D" id="3.40.50.12780">
    <property type="entry name" value="N-terminal domain of ligase-like"/>
    <property type="match status" value="1"/>
</dbReference>
<name>A0A1I7RM18_BURXY</name>
<keyword evidence="5 13" id="KW-0067">ATP-binding</keyword>
<comment type="function">
    <text evidence="13">Catalyzes the conversion of long-chain fatty acids to their active form acyl-CoAs for both synthesis of cellular lipids, and degradation via beta-oxidation.</text>
</comment>
<dbReference type="SUPFAM" id="SSF56801">
    <property type="entry name" value="Acetyl-CoA synthetase-like"/>
    <property type="match status" value="1"/>
</dbReference>
<evidence type="ECO:0000256" key="2">
    <source>
        <dbReference type="ARBA" id="ARBA00022598"/>
    </source>
</evidence>
<dbReference type="GO" id="GO:0016020">
    <property type="term" value="C:membrane"/>
    <property type="evidence" value="ECO:0007669"/>
    <property type="project" value="TreeGrafter"/>
</dbReference>
<accession>A0A1I7RM18</accession>
<proteinExistence type="inferred from homology"/>
<dbReference type="Pfam" id="PF00501">
    <property type="entry name" value="AMP-binding"/>
    <property type="match status" value="1"/>
</dbReference>
<evidence type="ECO:0000313" key="15">
    <source>
        <dbReference type="Proteomes" id="UP000095284"/>
    </source>
</evidence>
<dbReference type="GO" id="GO:0005783">
    <property type="term" value="C:endoplasmic reticulum"/>
    <property type="evidence" value="ECO:0007669"/>
    <property type="project" value="TreeGrafter"/>
</dbReference>
<comment type="catalytic activity">
    <reaction evidence="6">
        <text>5-hydroxy-(6E,8Z,11Z,14Z)-eicosatetraenoate + ATP + CoA = 5-hydroxy-(6E,8Z,11Z,14Z)-eicosatetraenoyl-CoA + AMP + diphosphate</text>
        <dbReference type="Rhea" id="RHEA:52108"/>
        <dbReference type="ChEBI" id="CHEBI:30616"/>
        <dbReference type="ChEBI" id="CHEBI:33019"/>
        <dbReference type="ChEBI" id="CHEBI:57287"/>
        <dbReference type="ChEBI" id="CHEBI:65341"/>
        <dbReference type="ChEBI" id="CHEBI:136407"/>
        <dbReference type="ChEBI" id="CHEBI:456215"/>
    </reaction>
    <physiologicalReaction direction="left-to-right" evidence="6">
        <dbReference type="Rhea" id="RHEA:52109"/>
    </physiologicalReaction>
</comment>
<evidence type="ECO:0000256" key="9">
    <source>
        <dbReference type="ARBA" id="ARBA00024532"/>
    </source>
</evidence>
<comment type="catalytic activity">
    <reaction evidence="7">
        <text>a long-chain fatty acid + ATP + CoA = a long-chain fatty acyl-CoA + AMP + diphosphate</text>
        <dbReference type="Rhea" id="RHEA:15421"/>
        <dbReference type="ChEBI" id="CHEBI:30616"/>
        <dbReference type="ChEBI" id="CHEBI:33019"/>
        <dbReference type="ChEBI" id="CHEBI:57287"/>
        <dbReference type="ChEBI" id="CHEBI:57560"/>
        <dbReference type="ChEBI" id="CHEBI:83139"/>
        <dbReference type="ChEBI" id="CHEBI:456215"/>
        <dbReference type="EC" id="6.2.1.3"/>
    </reaction>
    <physiologicalReaction direction="left-to-right" evidence="7">
        <dbReference type="Rhea" id="RHEA:15422"/>
    </physiologicalReaction>
</comment>
<dbReference type="InterPro" id="IPR020845">
    <property type="entry name" value="AMP-binding_CS"/>
</dbReference>
<evidence type="ECO:0000256" key="1">
    <source>
        <dbReference type="ARBA" id="ARBA00006432"/>
    </source>
</evidence>
<protein>
    <recommendedName>
        <fullName evidence="13">Long-chain-fatty-acid--CoA ligase</fullName>
        <ecNumber evidence="13">6.2.1.3</ecNumber>
    </recommendedName>
</protein>
<keyword evidence="2 13" id="KW-0436">Ligase</keyword>
<reference evidence="16" key="1">
    <citation type="submission" date="2016-11" db="UniProtKB">
        <authorList>
            <consortium name="WormBaseParasite"/>
        </authorList>
    </citation>
    <scope>IDENTIFICATION</scope>
</reference>
<dbReference type="PANTHER" id="PTHR43272">
    <property type="entry name" value="LONG-CHAIN-FATTY-ACID--COA LIGASE"/>
    <property type="match status" value="1"/>
</dbReference>
<feature type="domain" description="AMP-dependent synthetase/ligase" evidence="14">
    <location>
        <begin position="139"/>
        <end position="541"/>
    </location>
</feature>
<dbReference type="InterPro" id="IPR042099">
    <property type="entry name" value="ANL_N_sf"/>
</dbReference>
<evidence type="ECO:0000256" key="12">
    <source>
        <dbReference type="ARBA" id="ARBA00049139"/>
    </source>
</evidence>
<keyword evidence="4 13" id="KW-0276">Fatty acid metabolism</keyword>
<dbReference type="GO" id="GO:0005524">
    <property type="term" value="F:ATP binding"/>
    <property type="evidence" value="ECO:0007669"/>
    <property type="project" value="UniProtKB-KW"/>
</dbReference>
<evidence type="ECO:0000256" key="7">
    <source>
        <dbReference type="ARBA" id="ARBA00024484"/>
    </source>
</evidence>
<evidence type="ECO:0000256" key="3">
    <source>
        <dbReference type="ARBA" id="ARBA00022741"/>
    </source>
</evidence>
<evidence type="ECO:0000313" key="16">
    <source>
        <dbReference type="WBParaSite" id="BXY_0175300.1"/>
    </source>
</evidence>
<evidence type="ECO:0000259" key="14">
    <source>
        <dbReference type="Pfam" id="PF00501"/>
    </source>
</evidence>
<dbReference type="CDD" id="cd05927">
    <property type="entry name" value="LC-FACS_euk"/>
    <property type="match status" value="1"/>
</dbReference>
<dbReference type="PROSITE" id="PS00455">
    <property type="entry name" value="AMP_BINDING"/>
    <property type="match status" value="1"/>
</dbReference>
<dbReference type="GO" id="GO:0047676">
    <property type="term" value="F:arachidonate-CoA ligase activity"/>
    <property type="evidence" value="ECO:0007669"/>
    <property type="project" value="UniProtKB-EC"/>
</dbReference>
<evidence type="ECO:0000256" key="10">
    <source>
        <dbReference type="ARBA" id="ARBA00024548"/>
    </source>
</evidence>
<sequence>MVKDASSSLWVVPLNVGSRVADLSDWATNSTQQQLVNALASAPTSVYYSVGAAATIGAMGLWWMWSKEGKVKPILDLNAQTRVLPDGSRVSKYVKNDSLFKVLHQDATTIYEAARRGARISKNGPMLGYRQKQPDGSEPYVWLHYDEVLKRADDVSIALREFGIEAGQGSFIGIYSKNRPEWVIVEQAAYNFNNVLVPLYDTLGPDACSFIVNQAEIKIVFCDSVAKALGLLKTKESSPTLSVIVVFDQDLKPEHISQAEAQGVRLVSFAEFEATGAKAKRVAHQPPTPEDLSTVCYTSGTTGTPKGVMLTHGNVIADGTTLDYFKNFNVSPTDCMMSFLPLAHMFERVVQSVVYTEGGRVGFFRGDIRGLPDDIKTLKPTVLPVVPRVLNRIYDKVMHEVNKSKVKKALFETALAFKQREINSGIIRTTGFFDQVVFKKIRDGMGGNVRLMITGSAPLAENVLNFCRCAFGAFVVEGYGQTECVACATITVEGDAVPGHVGVPSPCCAIKLVDVPELGYHSKDQAGEVCIRGPNVFKGYYKNEEQTKETLDEDGWLHTGDIGRWTERGTLKIVDRKKHIFKLAQGEYVAPEKIENIYSRSKFVAQSFVHGESLKTCLIAIIVPDSDVLPKEAEQTLGMTGFSMAELCANRDVKKMILDDMLKIGKESGLFSFEQVKDIHLCAEPFSVENGLLTPTLKSKRPQLKVHFKPQIEDMYSRLE</sequence>
<comment type="catalytic activity">
    <reaction evidence="10">
        <text>(5Z,8Z,11Z,14Z)-eicosatetraenoate + ATP + CoA = (5Z,8Z,11Z,14Z)-eicosatetraenoyl-CoA + AMP + diphosphate</text>
        <dbReference type="Rhea" id="RHEA:19713"/>
        <dbReference type="ChEBI" id="CHEBI:30616"/>
        <dbReference type="ChEBI" id="CHEBI:32395"/>
        <dbReference type="ChEBI" id="CHEBI:33019"/>
        <dbReference type="ChEBI" id="CHEBI:57287"/>
        <dbReference type="ChEBI" id="CHEBI:57368"/>
        <dbReference type="ChEBI" id="CHEBI:456215"/>
        <dbReference type="EC" id="6.2.1.15"/>
    </reaction>
    <physiologicalReaction direction="left-to-right" evidence="10">
        <dbReference type="Rhea" id="RHEA:19714"/>
    </physiologicalReaction>
</comment>
<keyword evidence="13" id="KW-0443">Lipid metabolism</keyword>
<dbReference type="PANTHER" id="PTHR43272:SF107">
    <property type="entry name" value="LONG-CHAIN-FATTY-ACID--COA LIGASE 5"/>
    <property type="match status" value="1"/>
</dbReference>
<dbReference type="WBParaSite" id="BXY_0175300.1">
    <property type="protein sequence ID" value="BXY_0175300.1"/>
    <property type="gene ID" value="BXY_0175300"/>
</dbReference>
<evidence type="ECO:0000256" key="6">
    <source>
        <dbReference type="ARBA" id="ARBA00024469"/>
    </source>
</evidence>
<evidence type="ECO:0000256" key="8">
    <source>
        <dbReference type="ARBA" id="ARBA00024495"/>
    </source>
</evidence>
<evidence type="ECO:0000256" key="5">
    <source>
        <dbReference type="ARBA" id="ARBA00022840"/>
    </source>
</evidence>
<comment type="catalytic activity">
    <reaction evidence="11">
        <text>(E)-hexadec-2-enoate + ATP + CoA = (2E)-hexadecenoyl-CoA + AMP + diphosphate</text>
        <dbReference type="Rhea" id="RHEA:36139"/>
        <dbReference type="ChEBI" id="CHEBI:30616"/>
        <dbReference type="ChEBI" id="CHEBI:33019"/>
        <dbReference type="ChEBI" id="CHEBI:57287"/>
        <dbReference type="ChEBI" id="CHEBI:61526"/>
        <dbReference type="ChEBI" id="CHEBI:72745"/>
        <dbReference type="ChEBI" id="CHEBI:456215"/>
    </reaction>
    <physiologicalReaction direction="left-to-right" evidence="11">
        <dbReference type="Rhea" id="RHEA:36140"/>
    </physiologicalReaction>
</comment>
<evidence type="ECO:0000256" key="4">
    <source>
        <dbReference type="ARBA" id="ARBA00022832"/>
    </source>
</evidence>
<comment type="catalytic activity">
    <reaction evidence="8">
        <text>12-hydroxy-(5Z,8Z,10E,14Z)-eicosatetraenoate + ATP + CoA = 12-hydroxy-(5Z,8Z,10E,14Z)-eicosatetraenoyl-CoA + AMP + diphosphate</text>
        <dbReference type="Rhea" id="RHEA:52112"/>
        <dbReference type="ChEBI" id="CHEBI:30616"/>
        <dbReference type="ChEBI" id="CHEBI:33019"/>
        <dbReference type="ChEBI" id="CHEBI:57287"/>
        <dbReference type="ChEBI" id="CHEBI:90718"/>
        <dbReference type="ChEBI" id="CHEBI:136408"/>
        <dbReference type="ChEBI" id="CHEBI:456215"/>
    </reaction>
    <physiologicalReaction direction="left-to-right" evidence="8">
        <dbReference type="Rhea" id="RHEA:52113"/>
    </physiologicalReaction>
</comment>
<comment type="catalytic activity">
    <reaction evidence="9">
        <text>15-hydroxy-(5Z,8Z,11Z,13E)-eicosatetraenoate + ATP + CoA = 15-hydroxy-(5Z,8Z,11Z,13E)-eicosatetraenoyl-CoA + AMP + diphosphate</text>
        <dbReference type="Rhea" id="RHEA:52116"/>
        <dbReference type="ChEBI" id="CHEBI:30616"/>
        <dbReference type="ChEBI" id="CHEBI:33019"/>
        <dbReference type="ChEBI" id="CHEBI:57287"/>
        <dbReference type="ChEBI" id="CHEBI:78832"/>
        <dbReference type="ChEBI" id="CHEBI:136409"/>
        <dbReference type="ChEBI" id="CHEBI:456215"/>
    </reaction>
    <physiologicalReaction direction="left-to-right" evidence="9">
        <dbReference type="Rhea" id="RHEA:52117"/>
    </physiologicalReaction>
</comment>
<comment type="similarity">
    <text evidence="1 13">Belongs to the ATP-dependent AMP-binding enzyme family.</text>
</comment>
<dbReference type="Proteomes" id="UP000095284">
    <property type="component" value="Unplaced"/>
</dbReference>
<evidence type="ECO:0000256" key="11">
    <source>
        <dbReference type="ARBA" id="ARBA00024565"/>
    </source>
</evidence>
<evidence type="ECO:0000256" key="13">
    <source>
        <dbReference type="RuleBase" id="RU369030"/>
    </source>
</evidence>
<comment type="catalytic activity">
    <reaction evidence="12">
        <text>hexadecanoate + ATP + CoA = hexadecanoyl-CoA + AMP + diphosphate</text>
        <dbReference type="Rhea" id="RHEA:30751"/>
        <dbReference type="ChEBI" id="CHEBI:7896"/>
        <dbReference type="ChEBI" id="CHEBI:30616"/>
        <dbReference type="ChEBI" id="CHEBI:33019"/>
        <dbReference type="ChEBI" id="CHEBI:57287"/>
        <dbReference type="ChEBI" id="CHEBI:57379"/>
        <dbReference type="ChEBI" id="CHEBI:456215"/>
    </reaction>
    <physiologicalReaction direction="left-to-right" evidence="12">
        <dbReference type="Rhea" id="RHEA:30752"/>
    </physiologicalReaction>
</comment>
<dbReference type="InterPro" id="IPR000873">
    <property type="entry name" value="AMP-dep_synth/lig_dom"/>
</dbReference>
<keyword evidence="3 13" id="KW-0547">Nucleotide-binding</keyword>
<dbReference type="eggNOG" id="KOG1256">
    <property type="taxonomic scope" value="Eukaryota"/>
</dbReference>
<dbReference type="EC" id="6.2.1.3" evidence="13"/>